<dbReference type="EMBL" id="AMFJ01021613">
    <property type="protein sequence ID" value="EKD66624.1"/>
    <property type="molecule type" value="Genomic_DNA"/>
</dbReference>
<feature type="signal peptide" evidence="1">
    <location>
        <begin position="1"/>
        <end position="19"/>
    </location>
</feature>
<name>K2BWN9_9BACT</name>
<keyword evidence="1" id="KW-0732">Signal</keyword>
<gene>
    <name evidence="2" type="ORF">ACD_49C00027G0006</name>
</gene>
<evidence type="ECO:0000256" key="1">
    <source>
        <dbReference type="SAM" id="SignalP"/>
    </source>
</evidence>
<proteinExistence type="predicted"/>
<protein>
    <submittedName>
        <fullName evidence="2">Uncharacterized protein</fullName>
    </submittedName>
</protein>
<sequence length="518" mass="60113">MKKLFLISILIFSVFQANASDESVGLDLYKKVDSWVYELNKKLLLKELDNNVKEINNFCPDNECRAYLDDSKNFTLNEIDSIVNDWDLTAITSHLKTWEDGKKISISTDELKALYDRMSSWYAQKNQKANKKAREFKVISSIWLYNDGDINNSWYDIMYDLEQINKVIFSKDIPYNWSELNFLTSDMDDYLSNNTQPNYNQALSNTGFLFGNNTTTWSIANTIWTTLSNNNSLSFCNNDTKLKLDTAILQDIASEIGTWNSSCSTVWTSSNPSKTKKLEPWVLPSNSANNNANTALLDTFPCNTFYCIEMSTEIYSQNLLSWWKNNSIEWILDKHFLIMDKQSRTSMNQSNMTTEFFSLDLLKNLNLPDMAHLWIIVTSLPPPILNLEAKDRQNPDWTNKWKWSKADFSDDNLFNTIFTWYGLKYNSPNDLSAEMEDLQIANCSELTTNDCNEKLKLIQKDQYNQPDIVKVLDTSIKNEYFNLFNKDLIRFNSFSSELLERISSLIAITNTTKKKHCD</sequence>
<feature type="chain" id="PRO_5017407136" evidence="1">
    <location>
        <begin position="20"/>
        <end position="518"/>
    </location>
</feature>
<comment type="caution">
    <text evidence="2">The sequence shown here is derived from an EMBL/GenBank/DDBJ whole genome shotgun (WGS) entry which is preliminary data.</text>
</comment>
<evidence type="ECO:0000313" key="2">
    <source>
        <dbReference type="EMBL" id="EKD66624.1"/>
    </source>
</evidence>
<organism evidence="2">
    <name type="scientific">uncultured bacterium</name>
    <name type="common">gcode 4</name>
    <dbReference type="NCBI Taxonomy" id="1234023"/>
    <lineage>
        <taxon>Bacteria</taxon>
        <taxon>environmental samples</taxon>
    </lineage>
</organism>
<accession>K2BWN9</accession>
<reference evidence="2" key="1">
    <citation type="journal article" date="2012" name="Science">
        <title>Fermentation, hydrogen, and sulfur metabolism in multiple uncultivated bacterial phyla.</title>
        <authorList>
            <person name="Wrighton K.C."/>
            <person name="Thomas B.C."/>
            <person name="Sharon I."/>
            <person name="Miller C.S."/>
            <person name="Castelle C.J."/>
            <person name="VerBerkmoes N.C."/>
            <person name="Wilkins M.J."/>
            <person name="Hettich R.L."/>
            <person name="Lipton M.S."/>
            <person name="Williams K.H."/>
            <person name="Long P.E."/>
            <person name="Banfield J.F."/>
        </authorList>
    </citation>
    <scope>NUCLEOTIDE SEQUENCE [LARGE SCALE GENOMIC DNA]</scope>
</reference>
<dbReference type="AlphaFoldDB" id="K2BWN9"/>